<dbReference type="OrthoDB" id="2162928at2759"/>
<protein>
    <submittedName>
        <fullName evidence="2">Pogo transposable element with KRAB domain-like</fullName>
    </submittedName>
</protein>
<dbReference type="AlphaFoldDB" id="A0A3M7Q7N2"/>
<evidence type="ECO:0000259" key="1">
    <source>
        <dbReference type="Pfam" id="PF03184"/>
    </source>
</evidence>
<comment type="caution">
    <text evidence="2">The sequence shown here is derived from an EMBL/GenBank/DDBJ whole genome shotgun (WGS) entry which is preliminary data.</text>
</comment>
<evidence type="ECO:0000313" key="3">
    <source>
        <dbReference type="Proteomes" id="UP000276133"/>
    </source>
</evidence>
<organism evidence="2 3">
    <name type="scientific">Brachionus plicatilis</name>
    <name type="common">Marine rotifer</name>
    <name type="synonym">Brachionus muelleri</name>
    <dbReference type="NCBI Taxonomy" id="10195"/>
    <lineage>
        <taxon>Eukaryota</taxon>
        <taxon>Metazoa</taxon>
        <taxon>Spiralia</taxon>
        <taxon>Gnathifera</taxon>
        <taxon>Rotifera</taxon>
        <taxon>Eurotatoria</taxon>
        <taxon>Monogononta</taxon>
        <taxon>Pseudotrocha</taxon>
        <taxon>Ploima</taxon>
        <taxon>Brachionidae</taxon>
        <taxon>Brachionus</taxon>
    </lineage>
</organism>
<name>A0A3M7Q7N2_BRAPC</name>
<reference evidence="2 3" key="1">
    <citation type="journal article" date="2018" name="Sci. Rep.">
        <title>Genomic signatures of local adaptation to the degree of environmental predictability in rotifers.</title>
        <authorList>
            <person name="Franch-Gras L."/>
            <person name="Hahn C."/>
            <person name="Garcia-Roger E.M."/>
            <person name="Carmona M.J."/>
            <person name="Serra M."/>
            <person name="Gomez A."/>
        </authorList>
    </citation>
    <scope>NUCLEOTIDE SEQUENCE [LARGE SCALE GENOMIC DNA]</scope>
    <source>
        <strain evidence="2">HYR1</strain>
    </source>
</reference>
<sequence length="99" mass="11677">MMYKPPRMTNILQPANVSWFGALKKEYHTRWNKWLLEEERTYTRFGNAKSPGYAVCIRWLSEIWSNFNSAVITSSFNDLDESDDIDGFVNEDQLFNCNL</sequence>
<dbReference type="InterPro" id="IPR004875">
    <property type="entry name" value="DDE_SF_endonuclease_dom"/>
</dbReference>
<dbReference type="Proteomes" id="UP000276133">
    <property type="component" value="Unassembled WGS sequence"/>
</dbReference>
<proteinExistence type="predicted"/>
<keyword evidence="3" id="KW-1185">Reference proteome</keyword>
<feature type="domain" description="DDE-1" evidence="1">
    <location>
        <begin position="2"/>
        <end position="76"/>
    </location>
</feature>
<evidence type="ECO:0000313" key="2">
    <source>
        <dbReference type="EMBL" id="RNA06935.1"/>
    </source>
</evidence>
<gene>
    <name evidence="2" type="ORF">BpHYR1_026898</name>
</gene>
<dbReference type="EMBL" id="REGN01007218">
    <property type="protein sequence ID" value="RNA06935.1"/>
    <property type="molecule type" value="Genomic_DNA"/>
</dbReference>
<dbReference type="Pfam" id="PF03184">
    <property type="entry name" value="DDE_1"/>
    <property type="match status" value="1"/>
</dbReference>
<dbReference type="GO" id="GO:0003676">
    <property type="term" value="F:nucleic acid binding"/>
    <property type="evidence" value="ECO:0007669"/>
    <property type="project" value="InterPro"/>
</dbReference>
<accession>A0A3M7Q7N2</accession>